<accession>A0ABV0TDV3</accession>
<reference evidence="1 2" key="1">
    <citation type="submission" date="2021-06" db="EMBL/GenBank/DDBJ databases">
        <authorList>
            <person name="Palmer J.M."/>
        </authorList>
    </citation>
    <scope>NUCLEOTIDE SEQUENCE [LARGE SCALE GENOMIC DNA]</scope>
    <source>
        <strain evidence="2">if_2019</strain>
        <tissue evidence="1">Muscle</tissue>
    </source>
</reference>
<name>A0ABV0TDV3_9TELE</name>
<evidence type="ECO:0000313" key="2">
    <source>
        <dbReference type="Proteomes" id="UP001482620"/>
    </source>
</evidence>
<proteinExistence type="predicted"/>
<keyword evidence="2" id="KW-1185">Reference proteome</keyword>
<sequence>MFLLKQLNQMRRKPRFRLCSSHQVWLLLCDSHQPHLVRVTDPHQLCDSHQMGLKTPNNFLGLFKLNICSQQSHSVIYNLGIFSEDFKAVYVKHVYCKKQLCFSVIG</sequence>
<dbReference type="EMBL" id="JAHRIQ010027799">
    <property type="protein sequence ID" value="MEQ2230570.1"/>
    <property type="molecule type" value="Genomic_DNA"/>
</dbReference>
<gene>
    <name evidence="1" type="ORF">ILYODFUR_030748</name>
</gene>
<organism evidence="1 2">
    <name type="scientific">Ilyodon furcidens</name>
    <name type="common">goldbreast splitfin</name>
    <dbReference type="NCBI Taxonomy" id="33524"/>
    <lineage>
        <taxon>Eukaryota</taxon>
        <taxon>Metazoa</taxon>
        <taxon>Chordata</taxon>
        <taxon>Craniata</taxon>
        <taxon>Vertebrata</taxon>
        <taxon>Euteleostomi</taxon>
        <taxon>Actinopterygii</taxon>
        <taxon>Neopterygii</taxon>
        <taxon>Teleostei</taxon>
        <taxon>Neoteleostei</taxon>
        <taxon>Acanthomorphata</taxon>
        <taxon>Ovalentaria</taxon>
        <taxon>Atherinomorphae</taxon>
        <taxon>Cyprinodontiformes</taxon>
        <taxon>Goodeidae</taxon>
        <taxon>Ilyodon</taxon>
    </lineage>
</organism>
<comment type="caution">
    <text evidence="1">The sequence shown here is derived from an EMBL/GenBank/DDBJ whole genome shotgun (WGS) entry which is preliminary data.</text>
</comment>
<evidence type="ECO:0000313" key="1">
    <source>
        <dbReference type="EMBL" id="MEQ2230570.1"/>
    </source>
</evidence>
<protein>
    <submittedName>
        <fullName evidence="1">Uncharacterized protein</fullName>
    </submittedName>
</protein>
<dbReference type="Proteomes" id="UP001482620">
    <property type="component" value="Unassembled WGS sequence"/>
</dbReference>